<name>A0A803L235_CHEQI</name>
<evidence type="ECO:0000313" key="4">
    <source>
        <dbReference type="Proteomes" id="UP000596660"/>
    </source>
</evidence>
<feature type="domain" description="DUF6469" evidence="2">
    <location>
        <begin position="69"/>
        <end position="161"/>
    </location>
</feature>
<proteinExistence type="predicted"/>
<reference evidence="3" key="1">
    <citation type="journal article" date="2017" name="Nature">
        <title>The genome of Chenopodium quinoa.</title>
        <authorList>
            <person name="Jarvis D.E."/>
            <person name="Ho Y.S."/>
            <person name="Lightfoot D.J."/>
            <person name="Schmoeckel S.M."/>
            <person name="Li B."/>
            <person name="Borm T.J.A."/>
            <person name="Ohyanagi H."/>
            <person name="Mineta K."/>
            <person name="Michell C.T."/>
            <person name="Saber N."/>
            <person name="Kharbatia N.M."/>
            <person name="Rupper R.R."/>
            <person name="Sharp A.R."/>
            <person name="Dally N."/>
            <person name="Boughton B.A."/>
            <person name="Woo Y.H."/>
            <person name="Gao G."/>
            <person name="Schijlen E.G.W.M."/>
            <person name="Guo X."/>
            <person name="Momin A.A."/>
            <person name="Negrao S."/>
            <person name="Al-Babili S."/>
            <person name="Gehring C."/>
            <person name="Roessner U."/>
            <person name="Jung C."/>
            <person name="Murphy K."/>
            <person name="Arold S.T."/>
            <person name="Gojobori T."/>
            <person name="van der Linden C.G."/>
            <person name="van Loo E.N."/>
            <person name="Jellen E.N."/>
            <person name="Maughan P.J."/>
            <person name="Tester M."/>
        </authorList>
    </citation>
    <scope>NUCLEOTIDE SEQUENCE [LARGE SCALE GENOMIC DNA]</scope>
    <source>
        <strain evidence="3">cv. PI 614886</strain>
    </source>
</reference>
<dbReference type="OMA" id="MSKEGAN"/>
<organism evidence="3 4">
    <name type="scientific">Chenopodium quinoa</name>
    <name type="common">Quinoa</name>
    <dbReference type="NCBI Taxonomy" id="63459"/>
    <lineage>
        <taxon>Eukaryota</taxon>
        <taxon>Viridiplantae</taxon>
        <taxon>Streptophyta</taxon>
        <taxon>Embryophyta</taxon>
        <taxon>Tracheophyta</taxon>
        <taxon>Spermatophyta</taxon>
        <taxon>Magnoliopsida</taxon>
        <taxon>eudicotyledons</taxon>
        <taxon>Gunneridae</taxon>
        <taxon>Pentapetalae</taxon>
        <taxon>Caryophyllales</taxon>
        <taxon>Chenopodiaceae</taxon>
        <taxon>Chenopodioideae</taxon>
        <taxon>Atripliceae</taxon>
        <taxon>Chenopodium</taxon>
    </lineage>
</organism>
<dbReference type="Gene3D" id="3.40.50.300">
    <property type="entry name" value="P-loop containing nucleotide triphosphate hydrolases"/>
    <property type="match status" value="1"/>
</dbReference>
<dbReference type="GO" id="GO:0004386">
    <property type="term" value="F:helicase activity"/>
    <property type="evidence" value="ECO:0007669"/>
    <property type="project" value="InterPro"/>
</dbReference>
<dbReference type="AlphaFoldDB" id="A0A803L235"/>
<reference evidence="3" key="2">
    <citation type="submission" date="2021-03" db="UniProtKB">
        <authorList>
            <consortium name="EnsemblPlants"/>
        </authorList>
    </citation>
    <scope>IDENTIFICATION</scope>
</reference>
<evidence type="ECO:0000313" key="3">
    <source>
        <dbReference type="EnsemblPlants" id="AUR62005924-RA:cds"/>
    </source>
</evidence>
<dbReference type="Proteomes" id="UP000596660">
    <property type="component" value="Unplaced"/>
</dbReference>
<dbReference type="Pfam" id="PF20073">
    <property type="entry name" value="DUF6469"/>
    <property type="match status" value="1"/>
</dbReference>
<dbReference type="Pfam" id="PF13086">
    <property type="entry name" value="AAA_11"/>
    <property type="match status" value="1"/>
</dbReference>
<keyword evidence="4" id="KW-1185">Reference proteome</keyword>
<dbReference type="SUPFAM" id="SSF52540">
    <property type="entry name" value="P-loop containing nucleoside triphosphate hydrolases"/>
    <property type="match status" value="1"/>
</dbReference>
<dbReference type="InterPro" id="IPR045055">
    <property type="entry name" value="DNA2/NAM7-like"/>
</dbReference>
<sequence>VHQIPDEFSSIAHYFNSFKLPLIEETRTEYCSGLESISHAPACEISSIWLSAAYKPPIDLYYEISTKKISNDISQDVHYVPESGDIFAVTTRRPRSIEDLLKPDKSFHFAYVSMSKEGANNMEILSSEKIDRDLLTKKQGRLFVTYLLNITTNLRIWKALNPDPQSKNLGLIKSVLQHNSSADDDCSICIPEKILNVQGSVVSGHIGSFGLNESQTEAVLSSVCLAKCPHQEYNVKLIWGPPGTGKTKTVASLLFVLLKLKFCTTLTCAPTNIAVVQVAKKLITLVIESLEYESYGLGDIVLFGNEERMKINDHYELVDVFLKYRVKLLDECLVPLAGWKGSLNSLISLLENPQVQYEAYLVQVRKSNADKKSESNYSSDDESESGDIVEVTNAIKLKEERMNITKVWKRVIIQSVRENEVKNKKGLRTGGQGAIKVTSFVDMVITDEAAQLKECESAIPLQIPGLRNAILVGDDRQLPAMVRSKVSLYLINFINSC</sequence>
<dbReference type="EnsemblPlants" id="AUR62005924-RA">
    <property type="protein sequence ID" value="AUR62005924-RA:cds"/>
    <property type="gene ID" value="AUR62005924"/>
</dbReference>
<dbReference type="PANTHER" id="PTHR10887:SF522">
    <property type="entry name" value="P-LOOP CONTAINING NUCLEOSIDE TRIPHOSPHATE HYDROLASES SUPERFAMILY PROTEIN"/>
    <property type="match status" value="1"/>
</dbReference>
<protein>
    <recommendedName>
        <fullName evidence="5">DNA2/NAM7 helicase helicase domain-containing protein</fullName>
    </recommendedName>
</protein>
<evidence type="ECO:0000259" key="2">
    <source>
        <dbReference type="Pfam" id="PF20073"/>
    </source>
</evidence>
<dbReference type="PANTHER" id="PTHR10887">
    <property type="entry name" value="DNA2/NAM7 HELICASE FAMILY"/>
    <property type="match status" value="1"/>
</dbReference>
<dbReference type="Gramene" id="AUR62005924-RA">
    <property type="protein sequence ID" value="AUR62005924-RA:cds"/>
    <property type="gene ID" value="AUR62005924"/>
</dbReference>
<evidence type="ECO:0000259" key="1">
    <source>
        <dbReference type="Pfam" id="PF13086"/>
    </source>
</evidence>
<dbReference type="InterPro" id="IPR027417">
    <property type="entry name" value="P-loop_NTPase"/>
</dbReference>
<dbReference type="InterPro" id="IPR041677">
    <property type="entry name" value="DNA2/NAM7_AAA_11"/>
</dbReference>
<feature type="domain" description="DNA2/NAM7 helicase helicase" evidence="1">
    <location>
        <begin position="211"/>
        <end position="485"/>
    </location>
</feature>
<evidence type="ECO:0008006" key="5">
    <source>
        <dbReference type="Google" id="ProtNLM"/>
    </source>
</evidence>
<accession>A0A803L235</accession>
<dbReference type="InterPro" id="IPR045529">
    <property type="entry name" value="DUF6469"/>
</dbReference>